<evidence type="ECO:0000313" key="2">
    <source>
        <dbReference type="EMBL" id="KAG8469350.1"/>
    </source>
</evidence>
<evidence type="ECO:0000313" key="3">
    <source>
        <dbReference type="Proteomes" id="UP000751190"/>
    </source>
</evidence>
<gene>
    <name evidence="2" type="ORF">KFE25_007868</name>
</gene>
<keyword evidence="1" id="KW-0472">Membrane</keyword>
<organism evidence="2 3">
    <name type="scientific">Diacronema lutheri</name>
    <name type="common">Unicellular marine alga</name>
    <name type="synonym">Monochrysis lutheri</name>
    <dbReference type="NCBI Taxonomy" id="2081491"/>
    <lineage>
        <taxon>Eukaryota</taxon>
        <taxon>Haptista</taxon>
        <taxon>Haptophyta</taxon>
        <taxon>Pavlovophyceae</taxon>
        <taxon>Pavlovales</taxon>
        <taxon>Pavlovaceae</taxon>
        <taxon>Diacronema</taxon>
    </lineage>
</organism>
<sequence length="212" mass="22656">MLALVGPCAAFVRPLIALVGTLTTAATLAFVADALVGGALDGASNWRRFVALLVRVALSGPAHVVGATLCLLFVLAMAEAHHALPYAAGLEARLELGVGALAFLCWRAFAVVGGAGRRSLSEEALRGQALRQQATFSMLLDEKDAELTRLRVELAAVRKVIVTREDSLRTLRQQASSQSLELVKMMAQTLELKEQLSDQDGGHETLARKKEL</sequence>
<dbReference type="EMBL" id="JAGTXO010000003">
    <property type="protein sequence ID" value="KAG8469350.1"/>
    <property type="molecule type" value="Genomic_DNA"/>
</dbReference>
<protein>
    <submittedName>
        <fullName evidence="2">Uncharacterized protein</fullName>
    </submittedName>
</protein>
<feature type="transmembrane region" description="Helical" evidence="1">
    <location>
        <begin position="15"/>
        <end position="40"/>
    </location>
</feature>
<feature type="transmembrane region" description="Helical" evidence="1">
    <location>
        <begin position="96"/>
        <end position="116"/>
    </location>
</feature>
<accession>A0A8J5XWP7</accession>
<proteinExistence type="predicted"/>
<evidence type="ECO:0000256" key="1">
    <source>
        <dbReference type="SAM" id="Phobius"/>
    </source>
</evidence>
<keyword evidence="3" id="KW-1185">Reference proteome</keyword>
<dbReference type="OrthoDB" id="10509310at2759"/>
<feature type="transmembrane region" description="Helical" evidence="1">
    <location>
        <begin position="52"/>
        <end position="76"/>
    </location>
</feature>
<reference evidence="2" key="1">
    <citation type="submission" date="2021-05" db="EMBL/GenBank/DDBJ databases">
        <title>The genome of the haptophyte Pavlova lutheri (Diacronema luteri, Pavlovales) - a model for lipid biosynthesis in eukaryotic algae.</title>
        <authorList>
            <person name="Hulatt C.J."/>
            <person name="Posewitz M.C."/>
        </authorList>
    </citation>
    <scope>NUCLEOTIDE SEQUENCE</scope>
    <source>
        <strain evidence="2">NIVA-4/92</strain>
    </source>
</reference>
<comment type="caution">
    <text evidence="2">The sequence shown here is derived from an EMBL/GenBank/DDBJ whole genome shotgun (WGS) entry which is preliminary data.</text>
</comment>
<dbReference type="Proteomes" id="UP000751190">
    <property type="component" value="Unassembled WGS sequence"/>
</dbReference>
<keyword evidence="1" id="KW-1133">Transmembrane helix</keyword>
<name>A0A8J5XWP7_DIALT</name>
<dbReference type="AlphaFoldDB" id="A0A8J5XWP7"/>
<keyword evidence="1" id="KW-0812">Transmembrane</keyword>